<comment type="caution">
    <text evidence="2">The sequence shown here is derived from an EMBL/GenBank/DDBJ whole genome shotgun (WGS) entry which is preliminary data.</text>
</comment>
<dbReference type="Proteomes" id="UP000070155">
    <property type="component" value="Unassembled WGS sequence"/>
</dbReference>
<evidence type="ECO:0000256" key="1">
    <source>
        <dbReference type="SAM" id="MobiDB-lite"/>
    </source>
</evidence>
<organism evidence="2 3">
    <name type="scientific">candidate division MSBL1 archaeon SCGC-AAA259I07</name>
    <dbReference type="NCBI Taxonomy" id="1698266"/>
    <lineage>
        <taxon>Archaea</taxon>
        <taxon>Methanobacteriati</taxon>
        <taxon>Methanobacteriota</taxon>
        <taxon>candidate division MSBL1</taxon>
    </lineage>
</organism>
<accession>A0A133UIQ6</accession>
<feature type="compositionally biased region" description="Basic and acidic residues" evidence="1">
    <location>
        <begin position="51"/>
        <end position="60"/>
    </location>
</feature>
<sequence>MYDLVRLAVPLEVEDNLLRLPGRDGATQTGQYQSAAPFRVLSTGTTSSRSFAKEKGREAG</sequence>
<name>A0A133UIQ6_9EURY</name>
<feature type="region of interest" description="Disordered" evidence="1">
    <location>
        <begin position="21"/>
        <end position="60"/>
    </location>
</feature>
<dbReference type="AlphaFoldDB" id="A0A133UIQ6"/>
<dbReference type="EMBL" id="LHXQ01000076">
    <property type="protein sequence ID" value="KXA94057.1"/>
    <property type="molecule type" value="Genomic_DNA"/>
</dbReference>
<keyword evidence="3" id="KW-1185">Reference proteome</keyword>
<protein>
    <submittedName>
        <fullName evidence="2">Uncharacterized protein</fullName>
    </submittedName>
</protein>
<evidence type="ECO:0000313" key="3">
    <source>
        <dbReference type="Proteomes" id="UP000070155"/>
    </source>
</evidence>
<gene>
    <name evidence="2" type="ORF">AKJ36_03520</name>
</gene>
<evidence type="ECO:0000313" key="2">
    <source>
        <dbReference type="EMBL" id="KXA94057.1"/>
    </source>
</evidence>
<reference evidence="2 3" key="1">
    <citation type="journal article" date="2016" name="Sci. Rep.">
        <title>Metabolic traits of an uncultured archaeal lineage -MSBL1- from brine pools of the Red Sea.</title>
        <authorList>
            <person name="Mwirichia R."/>
            <person name="Alam I."/>
            <person name="Rashid M."/>
            <person name="Vinu M."/>
            <person name="Ba-Alawi W."/>
            <person name="Anthony Kamau A."/>
            <person name="Kamanda Ngugi D."/>
            <person name="Goker M."/>
            <person name="Klenk H.P."/>
            <person name="Bajic V."/>
            <person name="Stingl U."/>
        </authorList>
    </citation>
    <scope>NUCLEOTIDE SEQUENCE [LARGE SCALE GENOMIC DNA]</scope>
    <source>
        <strain evidence="2">SCGC-AAA259I07</strain>
    </source>
</reference>
<proteinExistence type="predicted"/>